<protein>
    <submittedName>
        <fullName evidence="1">YdbH domain-containing protein</fullName>
    </submittedName>
</protein>
<dbReference type="InterPro" id="IPR021730">
    <property type="entry name" value="YdbH"/>
</dbReference>
<evidence type="ECO:0000313" key="1">
    <source>
        <dbReference type="EMBL" id="MDU0356404.1"/>
    </source>
</evidence>
<proteinExistence type="predicted"/>
<evidence type="ECO:0000313" key="2">
    <source>
        <dbReference type="Proteomes" id="UP001247805"/>
    </source>
</evidence>
<reference evidence="1 2" key="1">
    <citation type="submission" date="2023-10" db="EMBL/GenBank/DDBJ databases">
        <title>Glaciecola aquimarina strain GGW-M5 nov., isolated from a coastal seawater.</title>
        <authorList>
            <person name="Bayburt H."/>
            <person name="Kim J.M."/>
            <person name="Choi B.J."/>
            <person name="Jeon C.O."/>
        </authorList>
    </citation>
    <scope>NUCLEOTIDE SEQUENCE [LARGE SCALE GENOMIC DNA]</scope>
    <source>
        <strain evidence="1 2">KCTC 32108</strain>
    </source>
</reference>
<organism evidence="1 2">
    <name type="scientific">Paraglaciecola aquimarina</name>
    <dbReference type="NCBI Taxonomy" id="1235557"/>
    <lineage>
        <taxon>Bacteria</taxon>
        <taxon>Pseudomonadati</taxon>
        <taxon>Pseudomonadota</taxon>
        <taxon>Gammaproteobacteria</taxon>
        <taxon>Alteromonadales</taxon>
        <taxon>Alteromonadaceae</taxon>
        <taxon>Paraglaciecola</taxon>
    </lineage>
</organism>
<dbReference type="EMBL" id="JAWDIO010000002">
    <property type="protein sequence ID" value="MDU0356404.1"/>
    <property type="molecule type" value="Genomic_DNA"/>
</dbReference>
<name>A0ABU3T2C1_9ALTE</name>
<comment type="caution">
    <text evidence="1">The sequence shown here is derived from an EMBL/GenBank/DDBJ whole genome shotgun (WGS) entry which is preliminary data.</text>
</comment>
<gene>
    <name evidence="1" type="ORF">RS130_23150</name>
</gene>
<dbReference type="Proteomes" id="UP001247805">
    <property type="component" value="Unassembled WGS sequence"/>
</dbReference>
<keyword evidence="2" id="KW-1185">Reference proteome</keyword>
<accession>A0ABU3T2C1</accession>
<sequence length="845" mass="93675">MSAVIRRLTQSKLLSISILLCTVLLVISVFRRPIAIQTIEHFASSQNIQVSCLDFSFNWRLTLNIQRACLNSPAAKLVVQNASWQPWTHTLDIERLRFKHLAPFAPDNLADTEQTDTPPTELLELISSLPQIHIASLELDSYTLLQPIRLAVDSSSHKQLTVAGAVHATIDITGQALIVNANWRLTDLSQYIPQAQQLLKDNATIFKDAQVQTSQIATTLTYNGKDINVDNHIHLSSRLSAPSCSIDAKIQGKLLAHLDIEMSELELDLSRLNNTIIAADCPLLQEYVDNDNLPQLSFSLPQTIHIDPTQIQLPELTIETKHGFTTKTLGDQPQPATITIRPLRYQSTGELTFSYQISIKQPLQSKPLAAKMFDLQGSGDVEVDLSSLISSHVVANRSNSGQQVNFKIEHDKHRLVLHDVQFEGLTLEQLLATFSFEHKPPNSSNQDLLTLAGSLDSSNLHAGELQIGKITSLFSVTGTHLQNVKLALVNQVSQLKHPQGSIKKISNHLDLTLNSLNQVNFSANTSVTGLSTQNIRFMPISAAHSGHGALSERTLSSQHKIMLEQGFEFDMQQQQGNVNIQLKSQPIAYLQPVLSQIDDALTISQGTLGADFAIQLPQDEQPLITTGQVNIQHLQLQYQDYQVNNVTYQTPLTYDPAGLQIIQSNLHIESIDVGVPIRQVSANLIAKNSQLSLKQVQGEIFSGQFSLAELHLDGQDQQFKVNFKDIDLAQVVALQQQPGINITGTVNGELPIVMDQQGIKIEDGWMTSLTGGKLTITDNPYFDSIKSQQPQLALLENLNFTQLESKVKFNPEGWVFFDFALQGNNPDKTKVSISIITMKKIYFLC</sequence>
<dbReference type="Pfam" id="PF11739">
    <property type="entry name" value="YdbH-like"/>
    <property type="match status" value="1"/>
</dbReference>